<dbReference type="PROSITE" id="PS50110">
    <property type="entry name" value="RESPONSE_REGULATORY"/>
    <property type="match status" value="1"/>
</dbReference>
<dbReference type="CDD" id="cd06170">
    <property type="entry name" value="LuxR_C_like"/>
    <property type="match status" value="1"/>
</dbReference>
<evidence type="ECO:0000313" key="7">
    <source>
        <dbReference type="Proteomes" id="UP001501126"/>
    </source>
</evidence>
<accession>A0ABN1MRF9</accession>
<dbReference type="PROSITE" id="PS50043">
    <property type="entry name" value="HTH_LUXR_2"/>
    <property type="match status" value="1"/>
</dbReference>
<evidence type="ECO:0000256" key="1">
    <source>
        <dbReference type="ARBA" id="ARBA00022553"/>
    </source>
</evidence>
<dbReference type="InterPro" id="IPR000792">
    <property type="entry name" value="Tscrpt_reg_LuxR_C"/>
</dbReference>
<dbReference type="CDD" id="cd17535">
    <property type="entry name" value="REC_NarL-like"/>
    <property type="match status" value="1"/>
</dbReference>
<keyword evidence="7" id="KW-1185">Reference proteome</keyword>
<organism evidence="6 7">
    <name type="scientific">Wandonia haliotis</name>
    <dbReference type="NCBI Taxonomy" id="574963"/>
    <lineage>
        <taxon>Bacteria</taxon>
        <taxon>Pseudomonadati</taxon>
        <taxon>Bacteroidota</taxon>
        <taxon>Flavobacteriia</taxon>
        <taxon>Flavobacteriales</taxon>
        <taxon>Crocinitomicaceae</taxon>
        <taxon>Wandonia</taxon>
    </lineage>
</organism>
<protein>
    <submittedName>
        <fullName evidence="6">Response regulator transcription factor</fullName>
    </submittedName>
</protein>
<dbReference type="PANTHER" id="PTHR43214:SF43">
    <property type="entry name" value="TWO-COMPONENT RESPONSE REGULATOR"/>
    <property type="match status" value="1"/>
</dbReference>
<reference evidence="6 7" key="1">
    <citation type="journal article" date="2019" name="Int. J. Syst. Evol. Microbiol.">
        <title>The Global Catalogue of Microorganisms (GCM) 10K type strain sequencing project: providing services to taxonomists for standard genome sequencing and annotation.</title>
        <authorList>
            <consortium name="The Broad Institute Genomics Platform"/>
            <consortium name="The Broad Institute Genome Sequencing Center for Infectious Disease"/>
            <person name="Wu L."/>
            <person name="Ma J."/>
        </authorList>
    </citation>
    <scope>NUCLEOTIDE SEQUENCE [LARGE SCALE GENOMIC DNA]</scope>
    <source>
        <strain evidence="6 7">JCM 16083</strain>
    </source>
</reference>
<dbReference type="PANTHER" id="PTHR43214">
    <property type="entry name" value="TWO-COMPONENT RESPONSE REGULATOR"/>
    <property type="match status" value="1"/>
</dbReference>
<dbReference type="InterPro" id="IPR011006">
    <property type="entry name" value="CheY-like_superfamily"/>
</dbReference>
<keyword evidence="2" id="KW-0238">DNA-binding</keyword>
<dbReference type="InterPro" id="IPR039420">
    <property type="entry name" value="WalR-like"/>
</dbReference>
<dbReference type="InterPro" id="IPR058245">
    <property type="entry name" value="NreC/VraR/RcsB-like_REC"/>
</dbReference>
<dbReference type="PROSITE" id="PS00622">
    <property type="entry name" value="HTH_LUXR_1"/>
    <property type="match status" value="1"/>
</dbReference>
<dbReference type="Proteomes" id="UP001501126">
    <property type="component" value="Unassembled WGS sequence"/>
</dbReference>
<dbReference type="RefSeq" id="WP_343787000.1">
    <property type="nucleotide sequence ID" value="NZ_BAAAFH010000011.1"/>
</dbReference>
<dbReference type="PRINTS" id="PR00038">
    <property type="entry name" value="HTHLUXR"/>
</dbReference>
<comment type="caution">
    <text evidence="6">The sequence shown here is derived from an EMBL/GenBank/DDBJ whole genome shotgun (WGS) entry which is preliminary data.</text>
</comment>
<dbReference type="SUPFAM" id="SSF46894">
    <property type="entry name" value="C-terminal effector domain of the bipartite response regulators"/>
    <property type="match status" value="1"/>
</dbReference>
<feature type="modified residue" description="4-aspartylphosphate" evidence="3">
    <location>
        <position position="57"/>
    </location>
</feature>
<keyword evidence="1 3" id="KW-0597">Phosphoprotein</keyword>
<dbReference type="SMART" id="SM00421">
    <property type="entry name" value="HTH_LUXR"/>
    <property type="match status" value="1"/>
</dbReference>
<evidence type="ECO:0000259" key="5">
    <source>
        <dbReference type="PROSITE" id="PS50110"/>
    </source>
</evidence>
<feature type="domain" description="Response regulatory" evidence="5">
    <location>
        <begin position="5"/>
        <end position="122"/>
    </location>
</feature>
<proteinExistence type="predicted"/>
<dbReference type="InterPro" id="IPR016032">
    <property type="entry name" value="Sig_transdc_resp-reg_C-effctor"/>
</dbReference>
<evidence type="ECO:0000256" key="3">
    <source>
        <dbReference type="PROSITE-ProRule" id="PRU00169"/>
    </source>
</evidence>
<dbReference type="InterPro" id="IPR001789">
    <property type="entry name" value="Sig_transdc_resp-reg_receiver"/>
</dbReference>
<evidence type="ECO:0000313" key="6">
    <source>
        <dbReference type="EMBL" id="GAA0875474.1"/>
    </source>
</evidence>
<sequence>MNKIRVAIAEDNQLALQALLERLKPYEEIKIKHISSNGSDLLDKLEEDNNLEIILMDIQMPVMNGIEATCEVIKRWPHIKILMITMFDDDESLFNAIMAGATGYLLKEDNGEMLYKAITDTTLGGAAMSPGIALRALKMVKTPFQGIKTTEDFGLTPRELELLNQLKSGLTYERIASNLNISYFTVRKHIENIYKKLQVRNKLEAVQKASDNKLL</sequence>
<dbReference type="Pfam" id="PF00072">
    <property type="entry name" value="Response_reg"/>
    <property type="match status" value="1"/>
</dbReference>
<name>A0ABN1MRF9_9FLAO</name>
<dbReference type="Pfam" id="PF00196">
    <property type="entry name" value="GerE"/>
    <property type="match status" value="1"/>
</dbReference>
<feature type="domain" description="HTH luxR-type" evidence="4">
    <location>
        <begin position="148"/>
        <end position="213"/>
    </location>
</feature>
<dbReference type="Gene3D" id="3.40.50.2300">
    <property type="match status" value="1"/>
</dbReference>
<evidence type="ECO:0000256" key="2">
    <source>
        <dbReference type="ARBA" id="ARBA00023125"/>
    </source>
</evidence>
<dbReference type="SMART" id="SM00448">
    <property type="entry name" value="REC"/>
    <property type="match status" value="1"/>
</dbReference>
<gene>
    <name evidence="6" type="ORF">GCM10009118_18830</name>
</gene>
<evidence type="ECO:0000259" key="4">
    <source>
        <dbReference type="PROSITE" id="PS50043"/>
    </source>
</evidence>
<dbReference type="EMBL" id="BAAAFH010000011">
    <property type="protein sequence ID" value="GAA0875474.1"/>
    <property type="molecule type" value="Genomic_DNA"/>
</dbReference>
<dbReference type="SUPFAM" id="SSF52172">
    <property type="entry name" value="CheY-like"/>
    <property type="match status" value="1"/>
</dbReference>